<dbReference type="Pfam" id="PF13511">
    <property type="entry name" value="DUF4124"/>
    <property type="match status" value="1"/>
</dbReference>
<evidence type="ECO:0000259" key="3">
    <source>
        <dbReference type="Pfam" id="PF13511"/>
    </source>
</evidence>
<evidence type="ECO:0000313" key="5">
    <source>
        <dbReference type="Proteomes" id="UP000295443"/>
    </source>
</evidence>
<keyword evidence="5" id="KW-1185">Reference proteome</keyword>
<name>A0A4R1B7W6_9PROT</name>
<sequence length="186" mass="20491">MGGNARSHRPLSGTVRRGLIPVALAFAAQAAHAETYRWRDEKGVVHYGDSMPAQYAGQAYEQLSSQGRVVKRVERAPTDAEERARREREAARREAEARAERERQLHDSALLATYASVRDVDVAENRALAQETAALDSLRILRAQPGGAAEGARLDAMIQARQDAIAGIRARFSADRARYQELNAGR</sequence>
<proteinExistence type="predicted"/>
<protein>
    <submittedName>
        <fullName evidence="4">DUF4124 domain-containing protein</fullName>
    </submittedName>
</protein>
<keyword evidence="2" id="KW-0732">Signal</keyword>
<evidence type="ECO:0000313" key="4">
    <source>
        <dbReference type="EMBL" id="TCJ12788.1"/>
    </source>
</evidence>
<feature type="signal peptide" evidence="2">
    <location>
        <begin position="1"/>
        <end position="33"/>
    </location>
</feature>
<evidence type="ECO:0000256" key="2">
    <source>
        <dbReference type="SAM" id="SignalP"/>
    </source>
</evidence>
<dbReference type="OrthoDB" id="7064973at2"/>
<feature type="chain" id="PRO_5020907558" evidence="2">
    <location>
        <begin position="34"/>
        <end position="186"/>
    </location>
</feature>
<organism evidence="4 5">
    <name type="scientific">Parasulfuritortus cantonensis</name>
    <dbReference type="NCBI Taxonomy" id="2528202"/>
    <lineage>
        <taxon>Bacteria</taxon>
        <taxon>Pseudomonadati</taxon>
        <taxon>Pseudomonadota</taxon>
        <taxon>Betaproteobacteria</taxon>
        <taxon>Nitrosomonadales</taxon>
        <taxon>Thiobacillaceae</taxon>
        <taxon>Parasulfuritortus</taxon>
    </lineage>
</organism>
<reference evidence="4 5" key="1">
    <citation type="submission" date="2019-03" db="EMBL/GenBank/DDBJ databases">
        <title>Genome sequence of Thiobacillaceae bacterium LSR1, a sulfur-oxidizing bacterium isolated from freshwater sediment.</title>
        <authorList>
            <person name="Li S."/>
        </authorList>
    </citation>
    <scope>NUCLEOTIDE SEQUENCE [LARGE SCALE GENOMIC DNA]</scope>
    <source>
        <strain evidence="4 5">LSR1</strain>
    </source>
</reference>
<feature type="domain" description="DUF4124" evidence="3">
    <location>
        <begin position="23"/>
        <end position="83"/>
    </location>
</feature>
<dbReference type="InterPro" id="IPR025392">
    <property type="entry name" value="DUF4124"/>
</dbReference>
<dbReference type="EMBL" id="SJZB01000042">
    <property type="protein sequence ID" value="TCJ12788.1"/>
    <property type="molecule type" value="Genomic_DNA"/>
</dbReference>
<evidence type="ECO:0000256" key="1">
    <source>
        <dbReference type="SAM" id="MobiDB-lite"/>
    </source>
</evidence>
<dbReference type="Proteomes" id="UP000295443">
    <property type="component" value="Unassembled WGS sequence"/>
</dbReference>
<feature type="region of interest" description="Disordered" evidence="1">
    <location>
        <begin position="70"/>
        <end position="102"/>
    </location>
</feature>
<accession>A0A4R1B7W6</accession>
<gene>
    <name evidence="4" type="ORF">EZJ19_11140</name>
</gene>
<dbReference type="RefSeq" id="WP_131447574.1">
    <property type="nucleotide sequence ID" value="NZ_SJZB01000042.1"/>
</dbReference>
<dbReference type="AlphaFoldDB" id="A0A4R1B7W6"/>
<feature type="compositionally biased region" description="Basic and acidic residues" evidence="1">
    <location>
        <begin position="71"/>
        <end position="102"/>
    </location>
</feature>
<comment type="caution">
    <text evidence="4">The sequence shown here is derived from an EMBL/GenBank/DDBJ whole genome shotgun (WGS) entry which is preliminary data.</text>
</comment>